<dbReference type="InterPro" id="IPR015797">
    <property type="entry name" value="NUDIX_hydrolase-like_dom_sf"/>
</dbReference>
<dbReference type="SUPFAM" id="SSF55811">
    <property type="entry name" value="Nudix"/>
    <property type="match status" value="1"/>
</dbReference>
<dbReference type="AlphaFoldDB" id="A0A1M6M1E8"/>
<dbReference type="Gene3D" id="3.90.79.10">
    <property type="entry name" value="Nucleoside Triphosphate Pyrophosphohydrolase"/>
    <property type="match status" value="1"/>
</dbReference>
<dbReference type="PANTHER" id="PTHR43046">
    <property type="entry name" value="GDP-MANNOSE MANNOSYL HYDROLASE"/>
    <property type="match status" value="1"/>
</dbReference>
<gene>
    <name evidence="5" type="ORF">SAMN05443507_103141</name>
</gene>
<name>A0A1M6M1E8_9BACL</name>
<dbReference type="InterPro" id="IPR020084">
    <property type="entry name" value="NUDIX_hydrolase_CS"/>
</dbReference>
<organism evidence="5 6">
    <name type="scientific">Alicyclobacillus tolerans</name>
    <dbReference type="NCBI Taxonomy" id="90970"/>
    <lineage>
        <taxon>Bacteria</taxon>
        <taxon>Bacillati</taxon>
        <taxon>Bacillota</taxon>
        <taxon>Bacilli</taxon>
        <taxon>Bacillales</taxon>
        <taxon>Alicyclobacillaceae</taxon>
        <taxon>Alicyclobacillus</taxon>
    </lineage>
</organism>
<dbReference type="InterPro" id="IPR020476">
    <property type="entry name" value="Nudix_hydrolase"/>
</dbReference>
<protein>
    <submittedName>
        <fullName evidence="5">ADP-ribose pyrophosphatase YjhB, NUDIX family</fullName>
    </submittedName>
</protein>
<dbReference type="RefSeq" id="WP_072873046.1">
    <property type="nucleotide sequence ID" value="NZ_FRAF01000003.1"/>
</dbReference>
<dbReference type="Proteomes" id="UP000184016">
    <property type="component" value="Unassembled WGS sequence"/>
</dbReference>
<evidence type="ECO:0000313" key="5">
    <source>
        <dbReference type="EMBL" id="SHJ77206.1"/>
    </source>
</evidence>
<dbReference type="EMBL" id="FRAF01000003">
    <property type="protein sequence ID" value="SHJ77206.1"/>
    <property type="molecule type" value="Genomic_DNA"/>
</dbReference>
<reference evidence="6" key="1">
    <citation type="submission" date="2016-11" db="EMBL/GenBank/DDBJ databases">
        <authorList>
            <person name="Varghese N."/>
            <person name="Submissions S."/>
        </authorList>
    </citation>
    <scope>NUCLEOTIDE SEQUENCE [LARGE SCALE GENOMIC DNA]</scope>
    <source>
        <strain evidence="6">USBA-503</strain>
    </source>
</reference>
<dbReference type="InterPro" id="IPR000086">
    <property type="entry name" value="NUDIX_hydrolase_dom"/>
</dbReference>
<evidence type="ECO:0000313" key="6">
    <source>
        <dbReference type="Proteomes" id="UP000184016"/>
    </source>
</evidence>
<evidence type="ECO:0000256" key="1">
    <source>
        <dbReference type="ARBA" id="ARBA00001946"/>
    </source>
</evidence>
<accession>A0A1M6M1E8</accession>
<dbReference type="PROSITE" id="PS00893">
    <property type="entry name" value="NUDIX_BOX"/>
    <property type="match status" value="1"/>
</dbReference>
<evidence type="ECO:0000259" key="4">
    <source>
        <dbReference type="PROSITE" id="PS51462"/>
    </source>
</evidence>
<evidence type="ECO:0000256" key="2">
    <source>
        <dbReference type="ARBA" id="ARBA00022801"/>
    </source>
</evidence>
<dbReference type="STRING" id="1830138.SAMN05443507_103141"/>
<proteinExistence type="inferred from homology"/>
<dbReference type="PANTHER" id="PTHR43046:SF14">
    <property type="entry name" value="MUTT_NUDIX FAMILY PROTEIN"/>
    <property type="match status" value="1"/>
</dbReference>
<feature type="domain" description="Nudix hydrolase" evidence="4">
    <location>
        <begin position="35"/>
        <end position="156"/>
    </location>
</feature>
<dbReference type="PRINTS" id="PR00502">
    <property type="entry name" value="NUDIXFAMILY"/>
</dbReference>
<keyword evidence="2 3" id="KW-0378">Hydrolase</keyword>
<sequence length="166" mass="18870">MAFHVRLAVRRGLLKIYGLLPRGLTSRLIKLVHPSVLLAVVGVVFRTDGSFLLLHHSYHKPSWRLPGGLVNRGESLQDAVCREILEEAGCLVEILSFIDAASLAYSYDVAWLLRLVEERPFSPSAEIVDRVWVDFSQRQEWGLTKEQLDFLEKGYELWKKTGSPLP</sequence>
<keyword evidence="6" id="KW-1185">Reference proteome</keyword>
<dbReference type="Pfam" id="PF00293">
    <property type="entry name" value="NUDIX"/>
    <property type="match status" value="1"/>
</dbReference>
<dbReference type="PROSITE" id="PS51462">
    <property type="entry name" value="NUDIX"/>
    <property type="match status" value="1"/>
</dbReference>
<dbReference type="CDD" id="cd02883">
    <property type="entry name" value="NUDIX_Hydrolase"/>
    <property type="match status" value="1"/>
</dbReference>
<comment type="similarity">
    <text evidence="3">Belongs to the Nudix hydrolase family.</text>
</comment>
<dbReference type="GO" id="GO:0016787">
    <property type="term" value="F:hydrolase activity"/>
    <property type="evidence" value="ECO:0007669"/>
    <property type="project" value="UniProtKB-KW"/>
</dbReference>
<comment type="cofactor">
    <cofactor evidence="1">
        <name>Mg(2+)</name>
        <dbReference type="ChEBI" id="CHEBI:18420"/>
    </cofactor>
</comment>
<evidence type="ECO:0000256" key="3">
    <source>
        <dbReference type="RuleBase" id="RU003476"/>
    </source>
</evidence>